<name>A0ABV3K0M2_STRON</name>
<dbReference type="EMBL" id="JBFAUK010000012">
    <property type="protein sequence ID" value="MEV5508257.1"/>
    <property type="molecule type" value="Genomic_DNA"/>
</dbReference>
<proteinExistence type="predicted"/>
<evidence type="ECO:0000313" key="4">
    <source>
        <dbReference type="EMBL" id="MEV5508257.1"/>
    </source>
</evidence>
<feature type="region of interest" description="Disordered" evidence="1">
    <location>
        <begin position="112"/>
        <end position="135"/>
    </location>
</feature>
<evidence type="ECO:0000256" key="1">
    <source>
        <dbReference type="SAM" id="MobiDB-lite"/>
    </source>
</evidence>
<feature type="chain" id="PRO_5047104846" description="Glycine-rich domain-containing protein" evidence="2">
    <location>
        <begin position="32"/>
        <end position="280"/>
    </location>
</feature>
<gene>
    <name evidence="4" type="ORF">AB0L16_17550</name>
</gene>
<keyword evidence="5" id="KW-1185">Reference proteome</keyword>
<dbReference type="RefSeq" id="WP_109284543.1">
    <property type="nucleotide sequence ID" value="NZ_JBFAUK010000012.1"/>
</dbReference>
<feature type="domain" description="Glycine-rich" evidence="3">
    <location>
        <begin position="41"/>
        <end position="278"/>
    </location>
</feature>
<accession>A0ABV3K0M2</accession>
<dbReference type="Proteomes" id="UP001552594">
    <property type="component" value="Unassembled WGS sequence"/>
</dbReference>
<dbReference type="InterPro" id="IPR049304">
    <property type="entry name" value="Gly_rich_dom"/>
</dbReference>
<feature type="region of interest" description="Disordered" evidence="1">
    <location>
        <begin position="155"/>
        <end position="272"/>
    </location>
</feature>
<sequence>MGLLAPLRSWRAVLVCAAAVPLVAVPGPASAAPEPVVKAYTTGGRYEFTVPAGVTRIHVTAVGSGGGGGGGGGNNDGPLSGAGGGGGSSGAVEACTIKVDPGERIVMVVGRGGEGGAGGSGKGHNGKPGHDGHGTGVAVFPAGEGRWPRLGANVQHGRGGRGGEASGTWGSGTAGAGGHGTTGGRNLCKGSDHVRQEGSAGYRGVDGVRARRGAGGAGAASAAPPECSPAQGGPPGPRLPAGKGGEGGIGAGRDLWTNDQYPSAAGENGADGCVALTYTP</sequence>
<comment type="caution">
    <text evidence="4">The sequence shown here is derived from an EMBL/GenBank/DDBJ whole genome shotgun (WGS) entry which is preliminary data.</text>
</comment>
<feature type="compositionally biased region" description="Gly residues" evidence="1">
    <location>
        <begin position="112"/>
        <end position="123"/>
    </location>
</feature>
<evidence type="ECO:0000259" key="3">
    <source>
        <dbReference type="Pfam" id="PF21722"/>
    </source>
</evidence>
<organism evidence="4 5">
    <name type="scientific">Streptomyces orinoci</name>
    <name type="common">Streptoverticillium orinoci</name>
    <dbReference type="NCBI Taxonomy" id="67339"/>
    <lineage>
        <taxon>Bacteria</taxon>
        <taxon>Bacillati</taxon>
        <taxon>Actinomycetota</taxon>
        <taxon>Actinomycetes</taxon>
        <taxon>Kitasatosporales</taxon>
        <taxon>Streptomycetaceae</taxon>
        <taxon>Streptomyces</taxon>
    </lineage>
</organism>
<feature type="signal peptide" evidence="2">
    <location>
        <begin position="1"/>
        <end position="31"/>
    </location>
</feature>
<reference evidence="4 5" key="1">
    <citation type="submission" date="2024-06" db="EMBL/GenBank/DDBJ databases">
        <title>The Natural Products Discovery Center: Release of the First 8490 Sequenced Strains for Exploring Actinobacteria Biosynthetic Diversity.</title>
        <authorList>
            <person name="Kalkreuter E."/>
            <person name="Kautsar S.A."/>
            <person name="Yang D."/>
            <person name="Bader C.D."/>
            <person name="Teijaro C.N."/>
            <person name="Fluegel L."/>
            <person name="Davis C.M."/>
            <person name="Simpson J.R."/>
            <person name="Lauterbach L."/>
            <person name="Steele A.D."/>
            <person name="Gui C."/>
            <person name="Meng S."/>
            <person name="Li G."/>
            <person name="Viehrig K."/>
            <person name="Ye F."/>
            <person name="Su P."/>
            <person name="Kiefer A.F."/>
            <person name="Nichols A."/>
            <person name="Cepeda A.J."/>
            <person name="Yan W."/>
            <person name="Fan B."/>
            <person name="Jiang Y."/>
            <person name="Adhikari A."/>
            <person name="Zheng C.-J."/>
            <person name="Schuster L."/>
            <person name="Cowan T.M."/>
            <person name="Smanski M.J."/>
            <person name="Chevrette M.G."/>
            <person name="De Carvalho L.P.S."/>
            <person name="Shen B."/>
        </authorList>
    </citation>
    <scope>NUCLEOTIDE SEQUENCE [LARGE SCALE GENOMIC DNA]</scope>
    <source>
        <strain evidence="4 5">NPDC052347</strain>
    </source>
</reference>
<keyword evidence="2" id="KW-0732">Signal</keyword>
<feature type="compositionally biased region" description="Gly residues" evidence="1">
    <location>
        <begin position="160"/>
        <end position="183"/>
    </location>
</feature>
<feature type="compositionally biased region" description="Gly residues" evidence="1">
    <location>
        <begin position="242"/>
        <end position="251"/>
    </location>
</feature>
<evidence type="ECO:0000313" key="5">
    <source>
        <dbReference type="Proteomes" id="UP001552594"/>
    </source>
</evidence>
<dbReference type="Pfam" id="PF21722">
    <property type="entry name" value="Gly_rich_2"/>
    <property type="match status" value="1"/>
</dbReference>
<feature type="region of interest" description="Disordered" evidence="1">
    <location>
        <begin position="66"/>
        <end position="87"/>
    </location>
</feature>
<evidence type="ECO:0000256" key="2">
    <source>
        <dbReference type="SAM" id="SignalP"/>
    </source>
</evidence>
<protein>
    <recommendedName>
        <fullName evidence="3">Glycine-rich domain-containing protein</fullName>
    </recommendedName>
</protein>